<protein>
    <submittedName>
        <fullName evidence="1">Uncharacterized protein</fullName>
    </submittedName>
</protein>
<keyword evidence="2" id="KW-1185">Reference proteome</keyword>
<organism evidence="1 2">
    <name type="scientific">Plantactinospora mayteni</name>
    <dbReference type="NCBI Taxonomy" id="566021"/>
    <lineage>
        <taxon>Bacteria</taxon>
        <taxon>Bacillati</taxon>
        <taxon>Actinomycetota</taxon>
        <taxon>Actinomycetes</taxon>
        <taxon>Micromonosporales</taxon>
        <taxon>Micromonosporaceae</taxon>
        <taxon>Plantactinospora</taxon>
    </lineage>
</organism>
<name>A0ABQ4EM23_9ACTN</name>
<dbReference type="Proteomes" id="UP000621500">
    <property type="component" value="Unassembled WGS sequence"/>
</dbReference>
<gene>
    <name evidence="1" type="ORF">Pma05_23620</name>
</gene>
<dbReference type="EMBL" id="BONX01000012">
    <property type="protein sequence ID" value="GIG95789.1"/>
    <property type="molecule type" value="Genomic_DNA"/>
</dbReference>
<accession>A0ABQ4EM23</accession>
<proteinExistence type="predicted"/>
<reference evidence="1 2" key="1">
    <citation type="submission" date="2021-01" db="EMBL/GenBank/DDBJ databases">
        <title>Whole genome shotgun sequence of Plantactinospora mayteni NBRC 109088.</title>
        <authorList>
            <person name="Komaki H."/>
            <person name="Tamura T."/>
        </authorList>
    </citation>
    <scope>NUCLEOTIDE SEQUENCE [LARGE SCALE GENOMIC DNA]</scope>
    <source>
        <strain evidence="1 2">NBRC 109088</strain>
    </source>
</reference>
<comment type="caution">
    <text evidence="1">The sequence shown here is derived from an EMBL/GenBank/DDBJ whole genome shotgun (WGS) entry which is preliminary data.</text>
</comment>
<evidence type="ECO:0000313" key="2">
    <source>
        <dbReference type="Proteomes" id="UP000621500"/>
    </source>
</evidence>
<sequence length="56" mass="5775">MVQCRALASGGAASQEAVKLAVAEASRVEQAPENLRTMAALMVGADLITTTTENAR</sequence>
<evidence type="ECO:0000313" key="1">
    <source>
        <dbReference type="EMBL" id="GIG95789.1"/>
    </source>
</evidence>